<keyword evidence="1" id="KW-0472">Membrane</keyword>
<feature type="transmembrane region" description="Helical" evidence="1">
    <location>
        <begin position="12"/>
        <end position="34"/>
    </location>
</feature>
<dbReference type="EMBL" id="JXKD01000002">
    <property type="protein sequence ID" value="OJG11810.1"/>
    <property type="molecule type" value="Genomic_DNA"/>
</dbReference>
<keyword evidence="1" id="KW-1133">Transmembrane helix</keyword>
<evidence type="ECO:0000313" key="3">
    <source>
        <dbReference type="Proteomes" id="UP000182149"/>
    </source>
</evidence>
<accession>A0A1L8QWE9</accession>
<evidence type="ECO:0008006" key="4">
    <source>
        <dbReference type="Google" id="ProtNLM"/>
    </source>
</evidence>
<feature type="transmembrane region" description="Helical" evidence="1">
    <location>
        <begin position="92"/>
        <end position="122"/>
    </location>
</feature>
<keyword evidence="1" id="KW-0812">Transmembrane</keyword>
<dbReference type="RefSeq" id="WP_071873981.1">
    <property type="nucleotide sequence ID" value="NZ_JBHSHF010000012.1"/>
</dbReference>
<name>A0A1L8QWE9_9ENTE</name>
<feature type="transmembrane region" description="Helical" evidence="1">
    <location>
        <begin position="222"/>
        <end position="245"/>
    </location>
</feature>
<sequence>MQKHVIDAFKELKVIFVMIFIVYLFFQILNMTIIGSNSAISQGIELWVYSMDIIDFLSPLFLTAPFVWGLYYKKKSRFLEYISVRMNFKKYLCTQIMTIVMSVFTLVFLVNFISILLAIFIIPFDIDTDPSIFQIPFLPFAYRTDSILVFSVGASLWKAVVASVLVFSASVLALTARNLFIVLFGVFAYVIVENILTASIGFDEYSIATSNILGRLNDEYYTIFNMFVGPIMLLIVTFIWVAIYLKRERS</sequence>
<dbReference type="AlphaFoldDB" id="A0A1L8QWE9"/>
<evidence type="ECO:0000256" key="1">
    <source>
        <dbReference type="SAM" id="Phobius"/>
    </source>
</evidence>
<feature type="transmembrane region" description="Helical" evidence="1">
    <location>
        <begin position="179"/>
        <end position="202"/>
    </location>
</feature>
<dbReference type="OrthoDB" id="1976445at2"/>
<keyword evidence="3" id="KW-1185">Reference proteome</keyword>
<protein>
    <recommendedName>
        <fullName evidence="4">ABC transporter permease</fullName>
    </recommendedName>
</protein>
<comment type="caution">
    <text evidence="2">The sequence shown here is derived from an EMBL/GenBank/DDBJ whole genome shotgun (WGS) entry which is preliminary data.</text>
</comment>
<feature type="transmembrane region" description="Helical" evidence="1">
    <location>
        <begin position="147"/>
        <end position="167"/>
    </location>
</feature>
<reference evidence="2 3" key="1">
    <citation type="submission" date="2014-12" db="EMBL/GenBank/DDBJ databases">
        <title>Draft genome sequences of 29 type strains of Enterococci.</title>
        <authorList>
            <person name="Zhong Z."/>
            <person name="Sun Z."/>
            <person name="Liu W."/>
            <person name="Zhang W."/>
            <person name="Zhang H."/>
        </authorList>
    </citation>
    <scope>NUCLEOTIDE SEQUENCE [LARGE SCALE GENOMIC DNA]</scope>
    <source>
        <strain evidence="2 3">DSM 17690</strain>
    </source>
</reference>
<dbReference type="Proteomes" id="UP000182149">
    <property type="component" value="Unassembled WGS sequence"/>
</dbReference>
<evidence type="ECO:0000313" key="2">
    <source>
        <dbReference type="EMBL" id="OJG11810.1"/>
    </source>
</evidence>
<feature type="transmembrane region" description="Helical" evidence="1">
    <location>
        <begin position="46"/>
        <end position="71"/>
    </location>
</feature>
<proteinExistence type="predicted"/>
<organism evidence="2 3">
    <name type="scientific">Enterococcus aquimarinus</name>
    <dbReference type="NCBI Taxonomy" id="328396"/>
    <lineage>
        <taxon>Bacteria</taxon>
        <taxon>Bacillati</taxon>
        <taxon>Bacillota</taxon>
        <taxon>Bacilli</taxon>
        <taxon>Lactobacillales</taxon>
        <taxon>Enterococcaceae</taxon>
        <taxon>Enterococcus</taxon>
    </lineage>
</organism>
<dbReference type="STRING" id="328396.RU93_GL001043"/>
<gene>
    <name evidence="2" type="ORF">RU93_GL001043</name>
</gene>